<organism evidence="3 4">
    <name type="scientific">Fomitopsis schrenkii</name>
    <name type="common">Brown rot fungus</name>
    <dbReference type="NCBI Taxonomy" id="2126942"/>
    <lineage>
        <taxon>Eukaryota</taxon>
        <taxon>Fungi</taxon>
        <taxon>Dikarya</taxon>
        <taxon>Basidiomycota</taxon>
        <taxon>Agaricomycotina</taxon>
        <taxon>Agaricomycetes</taxon>
        <taxon>Polyporales</taxon>
        <taxon>Fomitopsis</taxon>
    </lineage>
</organism>
<name>S8EHH7_FOMSC</name>
<keyword evidence="1" id="KW-0378">Hydrolase</keyword>
<dbReference type="HOGENOM" id="CLU_019420_1_0_1"/>
<dbReference type="STRING" id="743788.S8EHH7"/>
<dbReference type="eggNOG" id="ENOG502RZZ0">
    <property type="taxonomic scope" value="Eukaryota"/>
</dbReference>
<evidence type="ECO:0000256" key="1">
    <source>
        <dbReference type="ARBA" id="ARBA00022801"/>
    </source>
</evidence>
<protein>
    <submittedName>
        <fullName evidence="3">Phosphatases II</fullName>
    </submittedName>
</protein>
<evidence type="ECO:0000313" key="4">
    <source>
        <dbReference type="Proteomes" id="UP000015241"/>
    </source>
</evidence>
<dbReference type="InterPro" id="IPR029021">
    <property type="entry name" value="Prot-tyrosine_phosphatase-like"/>
</dbReference>
<dbReference type="Proteomes" id="UP000015241">
    <property type="component" value="Unassembled WGS sequence"/>
</dbReference>
<dbReference type="InterPro" id="IPR057023">
    <property type="entry name" value="PTP-SAK"/>
</dbReference>
<dbReference type="AlphaFoldDB" id="S8EHH7"/>
<dbReference type="GO" id="GO:0016791">
    <property type="term" value="F:phosphatase activity"/>
    <property type="evidence" value="ECO:0007669"/>
    <property type="project" value="UniProtKB-ARBA"/>
</dbReference>
<gene>
    <name evidence="3" type="ORF">FOMPIDRAFT_99143</name>
</gene>
<evidence type="ECO:0000259" key="2">
    <source>
        <dbReference type="PROSITE" id="PS50056"/>
    </source>
</evidence>
<dbReference type="InParanoid" id="S8EHH7"/>
<dbReference type="Gene3D" id="3.90.190.10">
    <property type="entry name" value="Protein tyrosine phosphatase superfamily"/>
    <property type="match status" value="1"/>
</dbReference>
<reference evidence="3 4" key="1">
    <citation type="journal article" date="2012" name="Science">
        <title>The Paleozoic origin of enzymatic lignin decomposition reconstructed from 31 fungal genomes.</title>
        <authorList>
            <person name="Floudas D."/>
            <person name="Binder M."/>
            <person name="Riley R."/>
            <person name="Barry K."/>
            <person name="Blanchette R.A."/>
            <person name="Henrissat B."/>
            <person name="Martinez A.T."/>
            <person name="Otillar R."/>
            <person name="Spatafora J.W."/>
            <person name="Yadav J.S."/>
            <person name="Aerts A."/>
            <person name="Benoit I."/>
            <person name="Boyd A."/>
            <person name="Carlson A."/>
            <person name="Copeland A."/>
            <person name="Coutinho P.M."/>
            <person name="de Vries R.P."/>
            <person name="Ferreira P."/>
            <person name="Findley K."/>
            <person name="Foster B."/>
            <person name="Gaskell J."/>
            <person name="Glotzer D."/>
            <person name="Gorecki P."/>
            <person name="Heitman J."/>
            <person name="Hesse C."/>
            <person name="Hori C."/>
            <person name="Igarashi K."/>
            <person name="Jurgens J.A."/>
            <person name="Kallen N."/>
            <person name="Kersten P."/>
            <person name="Kohler A."/>
            <person name="Kuees U."/>
            <person name="Kumar T.K.A."/>
            <person name="Kuo A."/>
            <person name="LaButti K."/>
            <person name="Larrondo L.F."/>
            <person name="Lindquist E."/>
            <person name="Ling A."/>
            <person name="Lombard V."/>
            <person name="Lucas S."/>
            <person name="Lundell T."/>
            <person name="Martin R."/>
            <person name="McLaughlin D.J."/>
            <person name="Morgenstern I."/>
            <person name="Morin E."/>
            <person name="Murat C."/>
            <person name="Nagy L.G."/>
            <person name="Nolan M."/>
            <person name="Ohm R.A."/>
            <person name="Patyshakuliyeva A."/>
            <person name="Rokas A."/>
            <person name="Ruiz-Duenas F.J."/>
            <person name="Sabat G."/>
            <person name="Salamov A."/>
            <person name="Samejima M."/>
            <person name="Schmutz J."/>
            <person name="Slot J.C."/>
            <person name="St John F."/>
            <person name="Stenlid J."/>
            <person name="Sun H."/>
            <person name="Sun S."/>
            <person name="Syed K."/>
            <person name="Tsang A."/>
            <person name="Wiebenga A."/>
            <person name="Young D."/>
            <person name="Pisabarro A."/>
            <person name="Eastwood D.C."/>
            <person name="Martin F."/>
            <person name="Cullen D."/>
            <person name="Grigoriev I.V."/>
            <person name="Hibbett D.S."/>
        </authorList>
    </citation>
    <scope>NUCLEOTIDE SEQUENCE</scope>
    <source>
        <strain evidence="4">FP-58527</strain>
    </source>
</reference>
<accession>S8EHH7</accession>
<dbReference type="EMBL" id="KE504134">
    <property type="protein sequence ID" value="EPT02684.1"/>
    <property type="molecule type" value="Genomic_DNA"/>
</dbReference>
<evidence type="ECO:0000313" key="3">
    <source>
        <dbReference type="EMBL" id="EPT02684.1"/>
    </source>
</evidence>
<dbReference type="InterPro" id="IPR000387">
    <property type="entry name" value="Tyr_Pase_dom"/>
</dbReference>
<dbReference type="PROSITE" id="PS50056">
    <property type="entry name" value="TYR_PHOSPHATASE_2"/>
    <property type="match status" value="1"/>
</dbReference>
<keyword evidence="4" id="KW-1185">Reference proteome</keyword>
<dbReference type="Pfam" id="PF22784">
    <property type="entry name" value="PTP-SAK"/>
    <property type="match status" value="1"/>
</dbReference>
<feature type="domain" description="Tyrosine specific protein phosphatases" evidence="2">
    <location>
        <begin position="467"/>
        <end position="511"/>
    </location>
</feature>
<dbReference type="SUPFAM" id="SSF52799">
    <property type="entry name" value="(Phosphotyrosine protein) phosphatases II"/>
    <property type="match status" value="1"/>
</dbReference>
<proteinExistence type="predicted"/>
<dbReference type="OrthoDB" id="266663at2759"/>
<dbReference type="InterPro" id="IPR050561">
    <property type="entry name" value="PTP"/>
</dbReference>
<sequence>MPCTANLSNREPIQLLPDAGSHDWPTEARFVEVAQLVRLASQHHASEYSRLKFGPQGCPVAYVPFSLQMPERVRQLQAHQAQYASRQAWWLCDRTQPPSIAVVDHAIELEDEPRLMHPSSVSHMRDELQAALSSTFIPPRRYSSIPHGTTSMPVKTSESHPINISPVVPMELLRIVSAHFSRNDDSSPTMLDLPPSYFLDRLISHPPSILPGRMASPTMNLPSSCPSSTAEQPVCSSVHSLNHSGRLSHLLWNNPTLRRAIQLAGSHSHGKRSKPTSIVTQSTLFSAQTATIAAPPVRRPNAKDLLRRSLSTSSVSREPTPSALGDKASLVASKMTDVRQRRSISYPGLEATLDTSLLFTSTTDRPPVPTLTPEPRSLGNMYLSSCPGKKVRLSGPVKGKCGVCRDLRMDLQRIKDFGVACIVCCLDDEELRTLGVPWAEYSSTADELGLDVLRIPTPEGLTPASISDFDVQLDKLIESYTLDGKPVLVHCRGGVGRAGLVACCWMLRLGLCGWMDDAPLPKSTASEDLLDWDAQTEAALPIRRDTMQLVERVISVIRRRRSPKAVETYEQVRFLVDFVEFQRSKTLRDDSLQ</sequence>
<dbReference type="PANTHER" id="PTHR23339">
    <property type="entry name" value="TYROSINE SPECIFIC PROTEIN PHOSPHATASE AND DUAL SPECIFICITY PROTEIN PHOSPHATASE"/>
    <property type="match status" value="1"/>
</dbReference>